<dbReference type="Proteomes" id="UP000478052">
    <property type="component" value="Unassembled WGS sequence"/>
</dbReference>
<comment type="caution">
    <text evidence="1">The sequence shown here is derived from an EMBL/GenBank/DDBJ whole genome shotgun (WGS) entry which is preliminary data.</text>
</comment>
<dbReference type="AlphaFoldDB" id="A0A6G0VRG9"/>
<sequence>YLSTGTSYRALSFSFRMAHNTIGKIIYETCNAIWEVFSNIHMHVQMKFLDGRRQNFNFCKSNILNISLNSIEYLKEHNSGPLLDECTGPQFKIVIKNNIKTKIKFLSDCYIGFTYNGSLSIFKIVNIRIKKSDKSKVFIAKQFNHIQPFYKTPINSLKLGIGTVNEFYEPLITIDIEKNGYSKYLILNNTKKVGIYDLYIIYYYLTDTVKCQSKFMNVSQNELESRIKYHLAQAPFNIKKNNKLGLKATD</sequence>
<name>A0A6G0VRG9_APHCR</name>
<gene>
    <name evidence="1" type="ORF">FWK35_00035450</name>
</gene>
<evidence type="ECO:0000313" key="2">
    <source>
        <dbReference type="Proteomes" id="UP000478052"/>
    </source>
</evidence>
<proteinExistence type="predicted"/>
<dbReference type="OrthoDB" id="10410062at2759"/>
<reference evidence="1 2" key="1">
    <citation type="submission" date="2019-08" db="EMBL/GenBank/DDBJ databases">
        <title>Whole genome of Aphis craccivora.</title>
        <authorList>
            <person name="Voronova N.V."/>
            <person name="Shulinski R.S."/>
            <person name="Bandarenka Y.V."/>
            <person name="Zhorov D.G."/>
            <person name="Warner D."/>
        </authorList>
    </citation>
    <scope>NUCLEOTIDE SEQUENCE [LARGE SCALE GENOMIC DNA]</scope>
    <source>
        <strain evidence="1">180601</strain>
        <tissue evidence="1">Whole Body</tissue>
    </source>
</reference>
<keyword evidence="2" id="KW-1185">Reference proteome</keyword>
<dbReference type="EMBL" id="VUJU01013121">
    <property type="protein sequence ID" value="KAF0705853.1"/>
    <property type="molecule type" value="Genomic_DNA"/>
</dbReference>
<feature type="non-terminal residue" evidence="1">
    <location>
        <position position="1"/>
    </location>
</feature>
<protein>
    <submittedName>
        <fullName evidence="1">Uncharacterized protein</fullName>
    </submittedName>
</protein>
<organism evidence="1 2">
    <name type="scientific">Aphis craccivora</name>
    <name type="common">Cowpea aphid</name>
    <dbReference type="NCBI Taxonomy" id="307492"/>
    <lineage>
        <taxon>Eukaryota</taxon>
        <taxon>Metazoa</taxon>
        <taxon>Ecdysozoa</taxon>
        <taxon>Arthropoda</taxon>
        <taxon>Hexapoda</taxon>
        <taxon>Insecta</taxon>
        <taxon>Pterygota</taxon>
        <taxon>Neoptera</taxon>
        <taxon>Paraneoptera</taxon>
        <taxon>Hemiptera</taxon>
        <taxon>Sternorrhyncha</taxon>
        <taxon>Aphidomorpha</taxon>
        <taxon>Aphidoidea</taxon>
        <taxon>Aphididae</taxon>
        <taxon>Aphidini</taxon>
        <taxon>Aphis</taxon>
        <taxon>Aphis</taxon>
    </lineage>
</organism>
<evidence type="ECO:0000313" key="1">
    <source>
        <dbReference type="EMBL" id="KAF0705853.1"/>
    </source>
</evidence>
<accession>A0A6G0VRG9</accession>